<name>A0A0S3QVH0_THET7</name>
<dbReference type="SUPFAM" id="SSF51246">
    <property type="entry name" value="Rudiment single hybrid motif"/>
    <property type="match status" value="1"/>
</dbReference>
<dbReference type="GO" id="GO:0006189">
    <property type="term" value="P:'de novo' IMP biosynthetic process"/>
    <property type="evidence" value="ECO:0007669"/>
    <property type="project" value="UniProtKB-UniRule"/>
</dbReference>
<proteinExistence type="inferred from homology"/>
<reference evidence="21" key="1">
    <citation type="journal article" date="2018" name="Science">
        <title>A primordial and reversible TCA cycle in a facultatively chemolithoautotrophic thermophile.</title>
        <authorList>
            <person name="Nunoura T."/>
            <person name="Chikaraishi Y."/>
            <person name="Izaki R."/>
            <person name="Suwa T."/>
            <person name="Sato T."/>
            <person name="Harada T."/>
            <person name="Mori K."/>
            <person name="Kato Y."/>
            <person name="Miyazaki M."/>
            <person name="Shimamura S."/>
            <person name="Yanagawa K."/>
            <person name="Shuto A."/>
            <person name="Ohkouchi N."/>
            <person name="Fujita N."/>
            <person name="Takaki Y."/>
            <person name="Atomi H."/>
            <person name="Takai K."/>
        </authorList>
    </citation>
    <scope>NUCLEOTIDE SEQUENCE [LARGE SCALE GENOMIC DNA]</scope>
    <source>
        <strain evidence="21">DSM 17441 / JCM 13301 / NBRC 103674 / ABI70S6</strain>
    </source>
</reference>
<evidence type="ECO:0000256" key="10">
    <source>
        <dbReference type="ARBA" id="ARBA00022840"/>
    </source>
</evidence>
<keyword evidence="11" id="KW-0460">Magnesium</keyword>
<dbReference type="FunFam" id="3.30.470.20:FF:000031">
    <property type="entry name" value="Phosphoribosylamine--glycine ligase"/>
    <property type="match status" value="1"/>
</dbReference>
<dbReference type="GO" id="GO:0009113">
    <property type="term" value="P:purine nucleobase biosynthetic process"/>
    <property type="evidence" value="ECO:0007669"/>
    <property type="project" value="InterPro"/>
</dbReference>
<evidence type="ECO:0000256" key="11">
    <source>
        <dbReference type="ARBA" id="ARBA00022842"/>
    </source>
</evidence>
<keyword evidence="9 17" id="KW-0658">Purine biosynthesis</keyword>
<comment type="cofactor">
    <cofactor evidence="2">
        <name>Mg(2+)</name>
        <dbReference type="ChEBI" id="CHEBI:18420"/>
    </cofactor>
</comment>
<evidence type="ECO:0000256" key="6">
    <source>
        <dbReference type="ARBA" id="ARBA00022598"/>
    </source>
</evidence>
<evidence type="ECO:0000256" key="18">
    <source>
        <dbReference type="PROSITE-ProRule" id="PRU00409"/>
    </source>
</evidence>
<dbReference type="FunFam" id="3.90.600.10:FF:000001">
    <property type="entry name" value="Trifunctional purine biosynthetic protein adenosine-3"/>
    <property type="match status" value="1"/>
</dbReference>
<dbReference type="Gene3D" id="3.90.600.10">
    <property type="entry name" value="Phosphoribosylglycinamide synthetase, C-terminal domain"/>
    <property type="match status" value="1"/>
</dbReference>
<dbReference type="KEGG" id="ttk:TST_1538"/>
<evidence type="ECO:0000259" key="19">
    <source>
        <dbReference type="PROSITE" id="PS50975"/>
    </source>
</evidence>
<dbReference type="InterPro" id="IPR011761">
    <property type="entry name" value="ATP-grasp"/>
</dbReference>
<evidence type="ECO:0000256" key="7">
    <source>
        <dbReference type="ARBA" id="ARBA00022723"/>
    </source>
</evidence>
<dbReference type="SUPFAM" id="SSF52440">
    <property type="entry name" value="PreATP-grasp domain"/>
    <property type="match status" value="1"/>
</dbReference>
<dbReference type="Pfam" id="PF01071">
    <property type="entry name" value="GARS_A"/>
    <property type="match status" value="1"/>
</dbReference>
<dbReference type="InterPro" id="IPR020560">
    <property type="entry name" value="PRibGlycinamide_synth_C-dom"/>
</dbReference>
<sequence length="430" mass="46757">MKVLVVGGGGREHALVWKLAQSDRVEKVYAAPGNAGIEGEPKAQCIDISPSDLEVLRDFALKENIDLTVVGPEDPLVHGIVDLFEEAGLTIFGPRKDAAILEGSKAFAKNFMKEMGIPTADFEVFDDPQKAKRYIKDKGAPIVVKADGLCAGKGSIVCKTVEEALEAVDKIMVERIFGDAGNKVVIEEFMKGEEASFIVITDGEHVVPLASSQDHKPVFDNDEGPNTGGMGAYSPAPVVTPEIHEKAMKEIVIPTIKGMKERGVPFKGVLYVGLMIIDDKYPKVLEYNVRFGDPEAQPILMRMESDLVDAIEASISGNLDKCDIRYTDEAAVCVVMASGGYPGKYEKGKVIHGLEEVEKMEKVKVFHAGTKRVNGKIVTNGGRVLGVTALGKIIKEAIDRAYEAVSKIHWENVHYRKDIGAKALRRLGLL</sequence>
<dbReference type="GO" id="GO:0046872">
    <property type="term" value="F:metal ion binding"/>
    <property type="evidence" value="ECO:0007669"/>
    <property type="project" value="UniProtKB-KW"/>
</dbReference>
<dbReference type="Gene3D" id="3.40.50.20">
    <property type="match status" value="1"/>
</dbReference>
<dbReference type="PROSITE" id="PS00184">
    <property type="entry name" value="GARS"/>
    <property type="match status" value="1"/>
</dbReference>
<evidence type="ECO:0000256" key="9">
    <source>
        <dbReference type="ARBA" id="ARBA00022755"/>
    </source>
</evidence>
<gene>
    <name evidence="17 20" type="primary">purD</name>
    <name evidence="20" type="ORF">TST_1538</name>
</gene>
<evidence type="ECO:0000256" key="14">
    <source>
        <dbReference type="ARBA" id="ARBA00042242"/>
    </source>
</evidence>
<dbReference type="InterPro" id="IPR020562">
    <property type="entry name" value="PRibGlycinamide_synth_N"/>
</dbReference>
<dbReference type="OrthoDB" id="9807240at2"/>
<dbReference type="Proteomes" id="UP000063234">
    <property type="component" value="Chromosome"/>
</dbReference>
<dbReference type="Gene3D" id="3.30.1490.20">
    <property type="entry name" value="ATP-grasp fold, A domain"/>
    <property type="match status" value="1"/>
</dbReference>
<dbReference type="Pfam" id="PF02843">
    <property type="entry name" value="GARS_C"/>
    <property type="match status" value="1"/>
</dbReference>
<dbReference type="NCBIfam" id="TIGR00877">
    <property type="entry name" value="purD"/>
    <property type="match status" value="1"/>
</dbReference>
<dbReference type="PANTHER" id="PTHR43472">
    <property type="entry name" value="PHOSPHORIBOSYLAMINE--GLYCINE LIGASE"/>
    <property type="match status" value="1"/>
</dbReference>
<dbReference type="InterPro" id="IPR011054">
    <property type="entry name" value="Rudment_hybrid_motif"/>
</dbReference>
<keyword evidence="8 18" id="KW-0547">Nucleotide-binding</keyword>
<dbReference type="SMART" id="SM01210">
    <property type="entry name" value="GARS_C"/>
    <property type="match status" value="1"/>
</dbReference>
<comment type="pathway">
    <text evidence="3 17">Purine metabolism; IMP biosynthesis via de novo pathway; N(1)-(5-phospho-D-ribosyl)glycinamide from 5-phospho-alpha-D-ribose 1-diphosphate: step 2/2.</text>
</comment>
<dbReference type="InterPro" id="IPR020561">
    <property type="entry name" value="PRibGlycinamid_synth_ATP-grasp"/>
</dbReference>
<accession>A0A0S3QVH0</accession>
<evidence type="ECO:0000256" key="8">
    <source>
        <dbReference type="ARBA" id="ARBA00022741"/>
    </source>
</evidence>
<evidence type="ECO:0000313" key="20">
    <source>
        <dbReference type="EMBL" id="BAT72324.1"/>
    </source>
</evidence>
<organism evidence="20 21">
    <name type="scientific">Thermosulfidibacter takaii (strain DSM 17441 / JCM 13301 / NBRC 103674 / ABI70S6)</name>
    <dbReference type="NCBI Taxonomy" id="1298851"/>
    <lineage>
        <taxon>Bacteria</taxon>
        <taxon>Pseudomonadati</taxon>
        <taxon>Thermosulfidibacterota</taxon>
        <taxon>Thermosulfidibacteria</taxon>
        <taxon>Thermosulfidibacterales</taxon>
        <taxon>Thermosulfidibacteraceae</taxon>
    </lineage>
</organism>
<dbReference type="SUPFAM" id="SSF56059">
    <property type="entry name" value="Glutathione synthetase ATP-binding domain-like"/>
    <property type="match status" value="1"/>
</dbReference>
<comment type="catalytic activity">
    <reaction evidence="17">
        <text>5-phospho-beta-D-ribosylamine + glycine + ATP = N(1)-(5-phospho-beta-D-ribosyl)glycinamide + ADP + phosphate + H(+)</text>
        <dbReference type="Rhea" id="RHEA:17453"/>
        <dbReference type="ChEBI" id="CHEBI:15378"/>
        <dbReference type="ChEBI" id="CHEBI:30616"/>
        <dbReference type="ChEBI" id="CHEBI:43474"/>
        <dbReference type="ChEBI" id="CHEBI:57305"/>
        <dbReference type="ChEBI" id="CHEBI:58681"/>
        <dbReference type="ChEBI" id="CHEBI:143788"/>
        <dbReference type="ChEBI" id="CHEBI:456216"/>
        <dbReference type="EC" id="6.3.4.13"/>
    </reaction>
</comment>
<evidence type="ECO:0000256" key="2">
    <source>
        <dbReference type="ARBA" id="ARBA00001946"/>
    </source>
</evidence>
<evidence type="ECO:0000256" key="1">
    <source>
        <dbReference type="ARBA" id="ARBA00001936"/>
    </source>
</evidence>
<dbReference type="Gene3D" id="3.30.470.20">
    <property type="entry name" value="ATP-grasp fold, B domain"/>
    <property type="match status" value="1"/>
</dbReference>
<dbReference type="GO" id="GO:0004637">
    <property type="term" value="F:phosphoribosylamine-glycine ligase activity"/>
    <property type="evidence" value="ECO:0007669"/>
    <property type="project" value="UniProtKB-UniRule"/>
</dbReference>
<dbReference type="RefSeq" id="WP_068550393.1">
    <property type="nucleotide sequence ID" value="NZ_AP013035.1"/>
</dbReference>
<dbReference type="InterPro" id="IPR037123">
    <property type="entry name" value="PRibGlycinamide_synth_C_sf"/>
</dbReference>
<dbReference type="EMBL" id="AP013035">
    <property type="protein sequence ID" value="BAT72324.1"/>
    <property type="molecule type" value="Genomic_DNA"/>
</dbReference>
<dbReference type="FunFam" id="3.40.50.20:FF:000006">
    <property type="entry name" value="Phosphoribosylamine--glycine ligase, chloroplastic"/>
    <property type="match status" value="1"/>
</dbReference>
<dbReference type="AlphaFoldDB" id="A0A0S3QVH0"/>
<evidence type="ECO:0000256" key="12">
    <source>
        <dbReference type="ARBA" id="ARBA00023211"/>
    </source>
</evidence>
<dbReference type="PANTHER" id="PTHR43472:SF1">
    <property type="entry name" value="PHOSPHORIBOSYLAMINE--GLYCINE LIGASE, CHLOROPLASTIC"/>
    <property type="match status" value="1"/>
</dbReference>
<dbReference type="EC" id="6.3.4.13" evidence="4 17"/>
<keyword evidence="21" id="KW-1185">Reference proteome</keyword>
<dbReference type="SMART" id="SM01209">
    <property type="entry name" value="GARS_A"/>
    <property type="match status" value="1"/>
</dbReference>
<evidence type="ECO:0000256" key="13">
    <source>
        <dbReference type="ARBA" id="ARBA00038345"/>
    </source>
</evidence>
<comment type="similarity">
    <text evidence="13 17">Belongs to the GARS family.</text>
</comment>
<evidence type="ECO:0000256" key="5">
    <source>
        <dbReference type="ARBA" id="ARBA00020605"/>
    </source>
</evidence>
<evidence type="ECO:0000313" key="21">
    <source>
        <dbReference type="Proteomes" id="UP000063234"/>
    </source>
</evidence>
<dbReference type="PATRIC" id="fig|1298851.3.peg.1611"/>
<feature type="domain" description="ATP-grasp" evidence="19">
    <location>
        <begin position="109"/>
        <end position="316"/>
    </location>
</feature>
<dbReference type="InterPro" id="IPR000115">
    <property type="entry name" value="PRibGlycinamide_synth"/>
</dbReference>
<dbReference type="InterPro" id="IPR020559">
    <property type="entry name" value="PRibGlycinamide_synth_CS"/>
</dbReference>
<dbReference type="PROSITE" id="PS50975">
    <property type="entry name" value="ATP_GRASP"/>
    <property type="match status" value="1"/>
</dbReference>
<protein>
    <recommendedName>
        <fullName evidence="5 17">Phosphoribosylamine--glycine ligase</fullName>
        <ecNumber evidence="4 17">6.3.4.13</ecNumber>
    </recommendedName>
    <alternativeName>
        <fullName evidence="16 17">GARS</fullName>
    </alternativeName>
    <alternativeName>
        <fullName evidence="14 17">Glycinamide ribonucleotide synthetase</fullName>
    </alternativeName>
    <alternativeName>
        <fullName evidence="15 17">Phosphoribosylglycinamide synthetase</fullName>
    </alternativeName>
</protein>
<dbReference type="UniPathway" id="UPA00074">
    <property type="reaction ID" value="UER00125"/>
</dbReference>
<evidence type="ECO:0000256" key="3">
    <source>
        <dbReference type="ARBA" id="ARBA00005174"/>
    </source>
</evidence>
<evidence type="ECO:0000256" key="15">
    <source>
        <dbReference type="ARBA" id="ARBA00042864"/>
    </source>
</evidence>
<keyword evidence="12" id="KW-0464">Manganese</keyword>
<dbReference type="InterPro" id="IPR013815">
    <property type="entry name" value="ATP_grasp_subdomain_1"/>
</dbReference>
<keyword evidence="10 18" id="KW-0067">ATP-binding</keyword>
<dbReference type="FunFam" id="3.30.1490.20:FF:000006">
    <property type="entry name" value="phosphoribosylamine--glycine ligase, chloroplastic-like"/>
    <property type="match status" value="1"/>
</dbReference>
<evidence type="ECO:0000256" key="16">
    <source>
        <dbReference type="ARBA" id="ARBA00079592"/>
    </source>
</evidence>
<dbReference type="Pfam" id="PF02844">
    <property type="entry name" value="GARS_N"/>
    <property type="match status" value="1"/>
</dbReference>
<dbReference type="HAMAP" id="MF_00138">
    <property type="entry name" value="GARS"/>
    <property type="match status" value="1"/>
</dbReference>
<evidence type="ECO:0000256" key="4">
    <source>
        <dbReference type="ARBA" id="ARBA00013255"/>
    </source>
</evidence>
<dbReference type="STRING" id="1298851.TST_1538"/>
<dbReference type="InterPro" id="IPR016185">
    <property type="entry name" value="PreATP-grasp_dom_sf"/>
</dbReference>
<keyword evidence="6 17" id="KW-0436">Ligase</keyword>
<comment type="cofactor">
    <cofactor evidence="1">
        <name>Mn(2+)</name>
        <dbReference type="ChEBI" id="CHEBI:29035"/>
    </cofactor>
</comment>
<evidence type="ECO:0000256" key="17">
    <source>
        <dbReference type="HAMAP-Rule" id="MF_00138"/>
    </source>
</evidence>
<keyword evidence="7" id="KW-0479">Metal-binding</keyword>
<dbReference type="GO" id="GO:0005524">
    <property type="term" value="F:ATP binding"/>
    <property type="evidence" value="ECO:0007669"/>
    <property type="project" value="UniProtKB-UniRule"/>
</dbReference>